<sequence>MSDEVETHPVQTHHISRYEGGRLPKTVTMAAYQVYCEVYSPQEAIVTGSCRGGFSISEIIVFLYARSFPKAEWKDRVEEASRGMKNM</sequence>
<accession>A0A0F9I7Y8</accession>
<evidence type="ECO:0000313" key="1">
    <source>
        <dbReference type="EMBL" id="KKM15779.1"/>
    </source>
</evidence>
<gene>
    <name evidence="1" type="ORF">LCGC14_1692660</name>
</gene>
<dbReference type="EMBL" id="LAZR01014826">
    <property type="protein sequence ID" value="KKM15779.1"/>
    <property type="molecule type" value="Genomic_DNA"/>
</dbReference>
<comment type="caution">
    <text evidence="1">The sequence shown here is derived from an EMBL/GenBank/DDBJ whole genome shotgun (WGS) entry which is preliminary data.</text>
</comment>
<dbReference type="AlphaFoldDB" id="A0A0F9I7Y8"/>
<organism evidence="1">
    <name type="scientific">marine sediment metagenome</name>
    <dbReference type="NCBI Taxonomy" id="412755"/>
    <lineage>
        <taxon>unclassified sequences</taxon>
        <taxon>metagenomes</taxon>
        <taxon>ecological metagenomes</taxon>
    </lineage>
</organism>
<proteinExistence type="predicted"/>
<protein>
    <submittedName>
        <fullName evidence="1">Uncharacterized protein</fullName>
    </submittedName>
</protein>
<name>A0A0F9I7Y8_9ZZZZ</name>
<reference evidence="1" key="1">
    <citation type="journal article" date="2015" name="Nature">
        <title>Complex archaea that bridge the gap between prokaryotes and eukaryotes.</title>
        <authorList>
            <person name="Spang A."/>
            <person name="Saw J.H."/>
            <person name="Jorgensen S.L."/>
            <person name="Zaremba-Niedzwiedzka K."/>
            <person name="Martijn J."/>
            <person name="Lind A.E."/>
            <person name="van Eijk R."/>
            <person name="Schleper C."/>
            <person name="Guy L."/>
            <person name="Ettema T.J."/>
        </authorList>
    </citation>
    <scope>NUCLEOTIDE SEQUENCE</scope>
</reference>